<organism evidence="7 8">
    <name type="scientific">Pontoporia blainvillei</name>
    <name type="common">Franciscana</name>
    <name type="synonym">Delphinus blainvillei</name>
    <dbReference type="NCBI Taxonomy" id="48723"/>
    <lineage>
        <taxon>Eukaryota</taxon>
        <taxon>Metazoa</taxon>
        <taxon>Chordata</taxon>
        <taxon>Craniata</taxon>
        <taxon>Vertebrata</taxon>
        <taxon>Euteleostomi</taxon>
        <taxon>Mammalia</taxon>
        <taxon>Eutheria</taxon>
        <taxon>Laurasiatheria</taxon>
        <taxon>Artiodactyla</taxon>
        <taxon>Whippomorpha</taxon>
        <taxon>Cetacea</taxon>
        <taxon>Odontoceti</taxon>
        <taxon>Pontoporiidae</taxon>
        <taxon>Pontoporia</taxon>
    </lineage>
</organism>
<dbReference type="InterPro" id="IPR001346">
    <property type="entry name" value="Interferon_reg_fact_DNA-bd_dom"/>
</dbReference>
<dbReference type="PANTHER" id="PTHR11949">
    <property type="entry name" value="INTERFERON REGULATORY FACTOR"/>
    <property type="match status" value="1"/>
</dbReference>
<keyword evidence="2" id="KW-0805">Transcription regulation</keyword>
<dbReference type="SMART" id="SM01243">
    <property type="entry name" value="IRF-3"/>
    <property type="match status" value="1"/>
</dbReference>
<gene>
    <name evidence="7" type="ORF">BU61_8083</name>
</gene>
<dbReference type="EMBL" id="PGGH01181151">
    <property type="protein sequence ID" value="NIG60407.1"/>
    <property type="molecule type" value="Genomic_DNA"/>
</dbReference>
<evidence type="ECO:0000259" key="6">
    <source>
        <dbReference type="PROSITE" id="PS51507"/>
    </source>
</evidence>
<dbReference type="InterPro" id="IPR019817">
    <property type="entry name" value="Interferon_reg_fac_CS"/>
</dbReference>
<feature type="domain" description="IRF tryptophan pentad repeat" evidence="6">
    <location>
        <begin position="9"/>
        <end position="116"/>
    </location>
</feature>
<protein>
    <submittedName>
        <fullName evidence="7">Interferon regulatory factor 9 isoform X3</fullName>
    </submittedName>
</protein>
<reference evidence="7" key="1">
    <citation type="submission" date="2018-05" db="EMBL/GenBank/DDBJ databases">
        <authorList>
            <person name="Pedro S.L.S."/>
            <person name="Freitas R.C."/>
            <person name="Barreto A.S."/>
            <person name="Lima A.O.S."/>
        </authorList>
    </citation>
    <scope>NUCLEOTIDE SEQUENCE</scope>
    <source>
        <strain evidence="7">BP203</strain>
        <tissue evidence="7">Muscle</tissue>
    </source>
</reference>
<comment type="subcellular location">
    <subcellularLocation>
        <location evidence="1">Nucleus</location>
    </subcellularLocation>
</comment>
<keyword evidence="8" id="KW-1185">Reference proteome</keyword>
<dbReference type="Proteomes" id="UP001165941">
    <property type="component" value="Unassembled WGS sequence"/>
</dbReference>
<evidence type="ECO:0000256" key="3">
    <source>
        <dbReference type="ARBA" id="ARBA00023125"/>
    </source>
</evidence>
<dbReference type="InterPro" id="IPR019471">
    <property type="entry name" value="Interferon_reg_factor-3"/>
</dbReference>
<dbReference type="InterPro" id="IPR017855">
    <property type="entry name" value="SMAD-like_dom_sf"/>
</dbReference>
<keyword evidence="4" id="KW-0804">Transcription</keyword>
<evidence type="ECO:0000313" key="8">
    <source>
        <dbReference type="Proteomes" id="UP001165941"/>
    </source>
</evidence>
<dbReference type="InterPro" id="IPR036390">
    <property type="entry name" value="WH_DNA-bd_sf"/>
</dbReference>
<sequence length="340" mass="38000">MASGRARCTRKLRNWVVEQVESGQFPGVCWEDAAKTMFRIPWKHAGKQDFREDQDAAFFKAWAIFKGKYKEGDSEGPAIWKTRLRCALNKSSEFQEVPENGHRDGAEPYKVYRLLPPGTLPSRDTAEAPLQGDLVSPELLPPPGSDYSLLLTFIYDGRVVGEAQVQSLDCRLVAEPSRSQCGMEQVIFPKPGPQEPTQRLLSQLKRGVLVASNSRGLFVQRLCPIPISWNAPQAPPGPGPHLLPSNECVELFRTAYFCRDLARYFQGLGPAPEFQVTLNIWEEIPGPNHTPQCLITVQMEQAFARHLLEKTPEDQAAILSLVQSLEDPASFSSFCSSYLL</sequence>
<dbReference type="PRINTS" id="PR00267">
    <property type="entry name" value="INTFRNREGFCT"/>
</dbReference>
<dbReference type="Pfam" id="PF00605">
    <property type="entry name" value="IRF"/>
    <property type="match status" value="1"/>
</dbReference>
<evidence type="ECO:0000256" key="4">
    <source>
        <dbReference type="ARBA" id="ARBA00023163"/>
    </source>
</evidence>
<dbReference type="SUPFAM" id="SSF49879">
    <property type="entry name" value="SMAD/FHA domain"/>
    <property type="match status" value="1"/>
</dbReference>
<proteinExistence type="predicted"/>
<dbReference type="PROSITE" id="PS51507">
    <property type="entry name" value="IRF_2"/>
    <property type="match status" value="1"/>
</dbReference>
<evidence type="ECO:0000256" key="2">
    <source>
        <dbReference type="ARBA" id="ARBA00023015"/>
    </source>
</evidence>
<name>A0ABX0S5K8_PONBL</name>
<accession>A0ABX0S5K8</accession>
<comment type="caution">
    <text evidence="7">The sequence shown here is derived from an EMBL/GenBank/DDBJ whole genome shotgun (WGS) entry which is preliminary data.</text>
</comment>
<evidence type="ECO:0000256" key="5">
    <source>
        <dbReference type="ARBA" id="ARBA00023242"/>
    </source>
</evidence>
<dbReference type="PANTHER" id="PTHR11949:SF26">
    <property type="entry name" value="INTERFERON REGULATORY FACTOR 9"/>
    <property type="match status" value="1"/>
</dbReference>
<dbReference type="Pfam" id="PF10401">
    <property type="entry name" value="IRF-3"/>
    <property type="match status" value="1"/>
</dbReference>
<dbReference type="InterPro" id="IPR008984">
    <property type="entry name" value="SMAD_FHA_dom_sf"/>
</dbReference>
<dbReference type="SUPFAM" id="SSF46785">
    <property type="entry name" value="Winged helix' DNA-binding domain"/>
    <property type="match status" value="1"/>
</dbReference>
<dbReference type="Gene3D" id="1.10.10.10">
    <property type="entry name" value="Winged helix-like DNA-binding domain superfamily/Winged helix DNA-binding domain"/>
    <property type="match status" value="1"/>
</dbReference>
<evidence type="ECO:0000256" key="1">
    <source>
        <dbReference type="ARBA" id="ARBA00004123"/>
    </source>
</evidence>
<dbReference type="InterPro" id="IPR036388">
    <property type="entry name" value="WH-like_DNA-bd_sf"/>
</dbReference>
<dbReference type="Gene3D" id="2.60.200.10">
    <property type="match status" value="1"/>
</dbReference>
<keyword evidence="5" id="KW-0539">Nucleus</keyword>
<keyword evidence="3" id="KW-0238">DNA-binding</keyword>
<dbReference type="CDD" id="cd00103">
    <property type="entry name" value="IRF"/>
    <property type="match status" value="1"/>
</dbReference>
<evidence type="ECO:0000313" key="7">
    <source>
        <dbReference type="EMBL" id="NIG60407.1"/>
    </source>
</evidence>
<dbReference type="SMART" id="SM00348">
    <property type="entry name" value="IRF"/>
    <property type="match status" value="1"/>
</dbReference>
<dbReference type="PROSITE" id="PS00601">
    <property type="entry name" value="IRF_1"/>
    <property type="match status" value="1"/>
</dbReference>